<dbReference type="Proteomes" id="UP000199695">
    <property type="component" value="Unassembled WGS sequence"/>
</dbReference>
<evidence type="ECO:0000313" key="1">
    <source>
        <dbReference type="EMBL" id="SEN30834.1"/>
    </source>
</evidence>
<name>A0A1H8FH56_9BACL</name>
<proteinExistence type="predicted"/>
<dbReference type="AlphaFoldDB" id="A0A1H8FH56"/>
<sequence length="145" mass="16518">MERHGFIHNLNLPLENGRDVHQNRLLQFAREGSRYSNQHLARFNDLKRHATLMAFLIHIYAFLTDQGLDLHDKLIGKMFTRGEHSHQGGFQKNGKAINEKVCLYAQVGKALIKAKESEARSLLIITKHYAMGSRGSRAIGTARRV</sequence>
<evidence type="ECO:0000313" key="2">
    <source>
        <dbReference type="Proteomes" id="UP000199695"/>
    </source>
</evidence>
<protein>
    <submittedName>
        <fullName evidence="1">Uncharacterized protein</fullName>
    </submittedName>
</protein>
<organism evidence="1 2">
    <name type="scientific">Lihuaxuella thermophila</name>
    <dbReference type="NCBI Taxonomy" id="1173111"/>
    <lineage>
        <taxon>Bacteria</taxon>
        <taxon>Bacillati</taxon>
        <taxon>Bacillota</taxon>
        <taxon>Bacilli</taxon>
        <taxon>Bacillales</taxon>
        <taxon>Thermoactinomycetaceae</taxon>
        <taxon>Lihuaxuella</taxon>
    </lineage>
</organism>
<reference evidence="1 2" key="1">
    <citation type="submission" date="2016-10" db="EMBL/GenBank/DDBJ databases">
        <authorList>
            <person name="de Groot N.N."/>
        </authorList>
    </citation>
    <scope>NUCLEOTIDE SEQUENCE [LARGE SCALE GENOMIC DNA]</scope>
    <source>
        <strain evidence="1 2">DSM 46701</strain>
    </source>
</reference>
<dbReference type="EMBL" id="FOCQ01000008">
    <property type="protein sequence ID" value="SEN30834.1"/>
    <property type="molecule type" value="Genomic_DNA"/>
</dbReference>
<gene>
    <name evidence="1" type="ORF">SAMN05444955_108187</name>
</gene>
<accession>A0A1H8FH56</accession>
<keyword evidence="2" id="KW-1185">Reference proteome</keyword>